<dbReference type="Pfam" id="PF06985">
    <property type="entry name" value="HET"/>
    <property type="match status" value="1"/>
</dbReference>
<dbReference type="PANTHER" id="PTHR33112:SF13">
    <property type="entry name" value="HETEROKARYON INCOMPATIBILITY DOMAIN-CONTAINING PROTEIN"/>
    <property type="match status" value="1"/>
</dbReference>
<sequence length="172" mass="19559">LSFPTGIKYIWIDSFCIVQDDADDWAAESAKMADIYNGALLTIMAASASDSNDDCFQDRPPKPTMIRLPYTDDAGKTSLCVYVSTPPRGYDSVVIEGPLFQRAWVFQERLLFKRKLIFGEDQTYWDCDGSIQSESRREYRMGTGTGRDLRFFAEPHTQVFEKTDLDDPDHSA</sequence>
<reference evidence="2" key="1">
    <citation type="journal article" date="2020" name="Stud. Mycol.">
        <title>101 Dothideomycetes genomes: a test case for predicting lifestyles and emergence of pathogens.</title>
        <authorList>
            <person name="Haridas S."/>
            <person name="Albert R."/>
            <person name="Binder M."/>
            <person name="Bloem J."/>
            <person name="Labutti K."/>
            <person name="Salamov A."/>
            <person name="Andreopoulos B."/>
            <person name="Baker S."/>
            <person name="Barry K."/>
            <person name="Bills G."/>
            <person name="Bluhm B."/>
            <person name="Cannon C."/>
            <person name="Castanera R."/>
            <person name="Culley D."/>
            <person name="Daum C."/>
            <person name="Ezra D."/>
            <person name="Gonzalez J."/>
            <person name="Henrissat B."/>
            <person name="Kuo A."/>
            <person name="Liang C."/>
            <person name="Lipzen A."/>
            <person name="Lutzoni F."/>
            <person name="Magnuson J."/>
            <person name="Mondo S."/>
            <person name="Nolan M."/>
            <person name="Ohm R."/>
            <person name="Pangilinan J."/>
            <person name="Park H.-J."/>
            <person name="Ramirez L."/>
            <person name="Alfaro M."/>
            <person name="Sun H."/>
            <person name="Tritt A."/>
            <person name="Yoshinaga Y."/>
            <person name="Zwiers L.-H."/>
            <person name="Turgeon B."/>
            <person name="Goodwin S."/>
            <person name="Spatafora J."/>
            <person name="Crous P."/>
            <person name="Grigoriev I."/>
        </authorList>
    </citation>
    <scope>NUCLEOTIDE SEQUENCE</scope>
    <source>
        <strain evidence="2">CBS 109.77</strain>
    </source>
</reference>
<name>A0A6A6WPI7_9PLEO</name>
<evidence type="ECO:0000313" key="3">
    <source>
        <dbReference type="Proteomes" id="UP000799757"/>
    </source>
</evidence>
<feature type="non-terminal residue" evidence="2">
    <location>
        <position position="1"/>
    </location>
</feature>
<dbReference type="AlphaFoldDB" id="A0A6A6WPI7"/>
<evidence type="ECO:0000313" key="2">
    <source>
        <dbReference type="EMBL" id="KAF2785848.1"/>
    </source>
</evidence>
<accession>A0A6A6WPI7</accession>
<dbReference type="InterPro" id="IPR010730">
    <property type="entry name" value="HET"/>
</dbReference>
<proteinExistence type="predicted"/>
<feature type="domain" description="Heterokaryon incompatibility" evidence="1">
    <location>
        <begin position="6"/>
        <end position="108"/>
    </location>
</feature>
<gene>
    <name evidence="2" type="ORF">K505DRAFT_261193</name>
</gene>
<dbReference type="Proteomes" id="UP000799757">
    <property type="component" value="Unassembled WGS sequence"/>
</dbReference>
<dbReference type="EMBL" id="MU002639">
    <property type="protein sequence ID" value="KAF2785848.1"/>
    <property type="molecule type" value="Genomic_DNA"/>
</dbReference>
<protein>
    <recommendedName>
        <fullName evidence="1">Heterokaryon incompatibility domain-containing protein</fullName>
    </recommendedName>
</protein>
<keyword evidence="3" id="KW-1185">Reference proteome</keyword>
<evidence type="ECO:0000259" key="1">
    <source>
        <dbReference type="Pfam" id="PF06985"/>
    </source>
</evidence>
<dbReference type="PANTHER" id="PTHR33112">
    <property type="entry name" value="DOMAIN PROTEIN, PUTATIVE-RELATED"/>
    <property type="match status" value="1"/>
</dbReference>
<dbReference type="OrthoDB" id="5362512at2759"/>
<organism evidence="2 3">
    <name type="scientific">Melanomma pulvis-pyrius CBS 109.77</name>
    <dbReference type="NCBI Taxonomy" id="1314802"/>
    <lineage>
        <taxon>Eukaryota</taxon>
        <taxon>Fungi</taxon>
        <taxon>Dikarya</taxon>
        <taxon>Ascomycota</taxon>
        <taxon>Pezizomycotina</taxon>
        <taxon>Dothideomycetes</taxon>
        <taxon>Pleosporomycetidae</taxon>
        <taxon>Pleosporales</taxon>
        <taxon>Melanommataceae</taxon>
        <taxon>Melanomma</taxon>
    </lineage>
</organism>